<proteinExistence type="predicted"/>
<evidence type="ECO:0008006" key="4">
    <source>
        <dbReference type="Google" id="ProtNLM"/>
    </source>
</evidence>
<feature type="transmembrane region" description="Helical" evidence="1">
    <location>
        <begin position="78"/>
        <end position="100"/>
    </location>
</feature>
<evidence type="ECO:0000256" key="1">
    <source>
        <dbReference type="SAM" id="Phobius"/>
    </source>
</evidence>
<keyword evidence="1" id="KW-1133">Transmembrane helix</keyword>
<reference evidence="2 3" key="1">
    <citation type="submission" date="2022-03" db="EMBL/GenBank/DDBJ databases">
        <title>Mucilaginibacter sp. isolated from the gut of Protaetia brevitarsis seulensis larvae.</title>
        <authorList>
            <person name="Won M."/>
            <person name="Kim S.-J."/>
            <person name="Kwon S.-W."/>
        </authorList>
    </citation>
    <scope>NUCLEOTIDE SEQUENCE [LARGE SCALE GENOMIC DNA]</scope>
    <source>
        <strain evidence="2 3">CFWR-12</strain>
    </source>
</reference>
<evidence type="ECO:0000313" key="3">
    <source>
        <dbReference type="Proteomes" id="UP000832097"/>
    </source>
</evidence>
<gene>
    <name evidence="2" type="ORF">MTO99_04120</name>
</gene>
<keyword evidence="1" id="KW-0812">Transmembrane</keyword>
<protein>
    <recommendedName>
        <fullName evidence="4">ABC transporter permease</fullName>
    </recommendedName>
</protein>
<dbReference type="RefSeq" id="WP_243557182.1">
    <property type="nucleotide sequence ID" value="NZ_CP094528.1"/>
</dbReference>
<keyword evidence="1" id="KW-0472">Membrane</keyword>
<evidence type="ECO:0000313" key="2">
    <source>
        <dbReference type="EMBL" id="UOE44975.1"/>
    </source>
</evidence>
<feature type="transmembrane region" description="Helical" evidence="1">
    <location>
        <begin position="137"/>
        <end position="155"/>
    </location>
</feature>
<sequence>MPAALVSLTIYIARGYTPTPLVMGAGAWATITSLLFVVLTTVMASGIAGTFRRSVTTVLIVCTLITIGPALLNTIRGLALYLLAGAAGVQSPLIVIGNLARFLPWEGANFLDYQTPGRQAEFAATDQAGVLNLSPTAGILITAGWALIALVAWFATDALRAARTH</sequence>
<feature type="transmembrane region" description="Helical" evidence="1">
    <location>
        <begin position="55"/>
        <end position="72"/>
    </location>
</feature>
<feature type="transmembrane region" description="Helical" evidence="1">
    <location>
        <begin position="25"/>
        <end position="48"/>
    </location>
</feature>
<accession>A0ABY4C0F3</accession>
<dbReference type="Proteomes" id="UP000832097">
    <property type="component" value="Chromosome"/>
</dbReference>
<keyword evidence="3" id="KW-1185">Reference proteome</keyword>
<name>A0ABY4C0F3_9MICO</name>
<dbReference type="EMBL" id="CP094528">
    <property type="protein sequence ID" value="UOE44975.1"/>
    <property type="molecule type" value="Genomic_DNA"/>
</dbReference>
<organism evidence="2 3">
    <name type="scientific">Agromyces larvae</name>
    <dbReference type="NCBI Taxonomy" id="2929802"/>
    <lineage>
        <taxon>Bacteria</taxon>
        <taxon>Bacillati</taxon>
        <taxon>Actinomycetota</taxon>
        <taxon>Actinomycetes</taxon>
        <taxon>Micrococcales</taxon>
        <taxon>Microbacteriaceae</taxon>
        <taxon>Agromyces</taxon>
    </lineage>
</organism>